<evidence type="ECO:0000313" key="3">
    <source>
        <dbReference type="Proteomes" id="UP000002358"/>
    </source>
</evidence>
<feature type="compositionally biased region" description="Low complexity" evidence="1">
    <location>
        <begin position="173"/>
        <end position="194"/>
    </location>
</feature>
<feature type="compositionally biased region" description="Low complexity" evidence="1">
    <location>
        <begin position="113"/>
        <end position="123"/>
    </location>
</feature>
<proteinExistence type="predicted"/>
<keyword evidence="3" id="KW-1185">Reference proteome</keyword>
<dbReference type="KEGG" id="nvi:103316022"/>
<protein>
    <submittedName>
        <fullName evidence="2">Uncharacterized protein</fullName>
    </submittedName>
</protein>
<dbReference type="Proteomes" id="UP000002358">
    <property type="component" value="Chromosome 1"/>
</dbReference>
<evidence type="ECO:0000256" key="1">
    <source>
        <dbReference type="SAM" id="MobiDB-lite"/>
    </source>
</evidence>
<dbReference type="RefSeq" id="XP_031776793.1">
    <property type="nucleotide sequence ID" value="XM_031920933.1"/>
</dbReference>
<feature type="compositionally biased region" description="Polar residues" evidence="1">
    <location>
        <begin position="91"/>
        <end position="102"/>
    </location>
</feature>
<accession>A0A7M7PYX3</accession>
<evidence type="ECO:0000313" key="2">
    <source>
        <dbReference type="EnsemblMetazoa" id="XP_031776793"/>
    </source>
</evidence>
<feature type="compositionally biased region" description="Low complexity" evidence="1">
    <location>
        <begin position="133"/>
        <end position="146"/>
    </location>
</feature>
<reference evidence="2" key="1">
    <citation type="submission" date="2021-01" db="UniProtKB">
        <authorList>
            <consortium name="EnsemblMetazoa"/>
        </authorList>
    </citation>
    <scope>IDENTIFICATION</scope>
</reference>
<name>A0A7M7PYX3_NASVI</name>
<dbReference type="AlphaFoldDB" id="A0A7M7PYX3"/>
<dbReference type="InParanoid" id="A0A7M7PYX3"/>
<organism evidence="2 3">
    <name type="scientific">Nasonia vitripennis</name>
    <name type="common">Parasitic wasp</name>
    <dbReference type="NCBI Taxonomy" id="7425"/>
    <lineage>
        <taxon>Eukaryota</taxon>
        <taxon>Metazoa</taxon>
        <taxon>Ecdysozoa</taxon>
        <taxon>Arthropoda</taxon>
        <taxon>Hexapoda</taxon>
        <taxon>Insecta</taxon>
        <taxon>Pterygota</taxon>
        <taxon>Neoptera</taxon>
        <taxon>Endopterygota</taxon>
        <taxon>Hymenoptera</taxon>
        <taxon>Apocrita</taxon>
        <taxon>Proctotrupomorpha</taxon>
        <taxon>Chalcidoidea</taxon>
        <taxon>Pteromalidae</taxon>
        <taxon>Pteromalinae</taxon>
        <taxon>Nasonia</taxon>
    </lineage>
</organism>
<feature type="region of interest" description="Disordered" evidence="1">
    <location>
        <begin position="85"/>
        <end position="202"/>
    </location>
</feature>
<dbReference type="EnsemblMetazoa" id="XM_031920933">
    <property type="protein sequence ID" value="XP_031776793"/>
    <property type="gene ID" value="LOC103316022"/>
</dbReference>
<dbReference type="GeneID" id="103316022"/>
<sequence>MIWPRNYLLGRIVLDILCVHKYLIKVCYFSKTYKEALVKLKRLTKTDNVLSLKSEDSASEAQAQLTLAVKRQKLRAEASELLTSLMDDQQDNQLEKNSPNLKNQEDLLPVARTTQTYKKSSPTKYKKKGSRKSASVESSATSTVEEPGNASEQVASGDGSDQAAATGHESDQAATAGHGSASTATAGHGSGSTAPPGKENTE</sequence>